<evidence type="ECO:0000256" key="3">
    <source>
        <dbReference type="ARBA" id="ARBA00022630"/>
    </source>
</evidence>
<evidence type="ECO:0000313" key="9">
    <source>
        <dbReference type="Proteomes" id="UP001626549"/>
    </source>
</evidence>
<comment type="cofactor">
    <cofactor evidence="1">
        <name>FAD</name>
        <dbReference type="ChEBI" id="CHEBI:57692"/>
    </cofactor>
</comment>
<dbReference type="RefSeq" id="WP_407326663.1">
    <property type="nucleotide sequence ID" value="NZ_CP136865.1"/>
</dbReference>
<dbReference type="PANTHER" id="PTHR43872">
    <property type="entry name" value="MONOOXYGENASE, PUTATIVE (AFU_ORTHOLOGUE AFUA_8G02570)-RELATED"/>
    <property type="match status" value="1"/>
</dbReference>
<keyword evidence="9" id="KW-1185">Reference proteome</keyword>
<reference evidence="8 9" key="1">
    <citation type="submission" date="2023-10" db="EMBL/GenBank/DDBJ databases">
        <title>Two novel species belonging to the OM43/NOR5 clade.</title>
        <authorList>
            <person name="Park M."/>
        </authorList>
    </citation>
    <scope>NUCLEOTIDE SEQUENCE [LARGE SCALE GENOMIC DNA]</scope>
    <source>
        <strain evidence="8 9">IMCC45268</strain>
    </source>
</reference>
<dbReference type="Proteomes" id="UP001626549">
    <property type="component" value="Chromosome"/>
</dbReference>
<dbReference type="EMBL" id="CP136865">
    <property type="protein sequence ID" value="WOJ95971.1"/>
    <property type="molecule type" value="Genomic_DNA"/>
</dbReference>
<dbReference type="GO" id="GO:0016491">
    <property type="term" value="F:oxidoreductase activity"/>
    <property type="evidence" value="ECO:0007669"/>
    <property type="project" value="UniProtKB-KW"/>
</dbReference>
<proteinExistence type="inferred from homology"/>
<organism evidence="8 9">
    <name type="scientific">Congregibacter brevis</name>
    <dbReference type="NCBI Taxonomy" id="3081201"/>
    <lineage>
        <taxon>Bacteria</taxon>
        <taxon>Pseudomonadati</taxon>
        <taxon>Pseudomonadota</taxon>
        <taxon>Gammaproteobacteria</taxon>
        <taxon>Cellvibrionales</taxon>
        <taxon>Halieaceae</taxon>
        <taxon>Congregibacter</taxon>
    </lineage>
</organism>
<dbReference type="EC" id="1.14.13.-" evidence="8"/>
<evidence type="ECO:0000256" key="6">
    <source>
        <dbReference type="ARBA" id="ARBA00023033"/>
    </source>
</evidence>
<evidence type="ECO:0000256" key="4">
    <source>
        <dbReference type="ARBA" id="ARBA00022827"/>
    </source>
</evidence>
<name>A0ABZ0ID58_9GAMM</name>
<evidence type="ECO:0000256" key="5">
    <source>
        <dbReference type="ARBA" id="ARBA00023002"/>
    </source>
</evidence>
<dbReference type="SUPFAM" id="SSF51905">
    <property type="entry name" value="FAD/NAD(P)-binding domain"/>
    <property type="match status" value="1"/>
</dbReference>
<keyword evidence="6" id="KW-0503">Monooxygenase</keyword>
<evidence type="ECO:0000256" key="1">
    <source>
        <dbReference type="ARBA" id="ARBA00001974"/>
    </source>
</evidence>
<keyword evidence="4" id="KW-0274">FAD</keyword>
<comment type="similarity">
    <text evidence="2">Belongs to the FAD-binding monooxygenase family.</text>
</comment>
<dbReference type="InterPro" id="IPR020946">
    <property type="entry name" value="Flavin_mOase-like"/>
</dbReference>
<dbReference type="PANTHER" id="PTHR43872:SF1">
    <property type="entry name" value="MONOOXYGENASE, PUTATIVE (AFU_ORTHOLOGUE AFUA_8G02570)-RELATED"/>
    <property type="match status" value="1"/>
</dbReference>
<evidence type="ECO:0000256" key="7">
    <source>
        <dbReference type="SAM" id="MobiDB-lite"/>
    </source>
</evidence>
<keyword evidence="5 8" id="KW-0560">Oxidoreductase</keyword>
<evidence type="ECO:0000256" key="2">
    <source>
        <dbReference type="ARBA" id="ARBA00010139"/>
    </source>
</evidence>
<dbReference type="Pfam" id="PF13450">
    <property type="entry name" value="NAD_binding_8"/>
    <property type="match status" value="1"/>
</dbReference>
<evidence type="ECO:0000313" key="8">
    <source>
        <dbReference type="EMBL" id="WOJ95971.1"/>
    </source>
</evidence>
<dbReference type="Pfam" id="PF00743">
    <property type="entry name" value="FMO-like"/>
    <property type="match status" value="1"/>
</dbReference>
<gene>
    <name evidence="8" type="ORF">R0137_12045</name>
</gene>
<dbReference type="Gene3D" id="3.50.50.60">
    <property type="entry name" value="FAD/NAD(P)-binding domain"/>
    <property type="match status" value="2"/>
</dbReference>
<sequence>MKQENHKSPQGEQLHLDVIIVGAGISGIGSAYHLQKNCPDKSFAILEMKDTFGGTWETHKYPGVRSDSDLYTFGYAFKPWVGNPIATGEEILSYMGEVIEENGLSSHIRYGHRITACRWSSSQNLWQLDVIHLSDGSLLQMSCKFLWMCQGYYDHENPYLPDWAGMDRYEGLLVHAQKWDPSVDYSGKRILVIGSGATAATVIPEFAKTAEHVTMLQRSPTYFYCDENRNELADRLRLIGIDEETIHRVVRADIIYQQYEMTQLAETDPDEMIRMLREQICSYVGEDFEFEPHFVPKYRPWQQRLAFCPGADIFKAAVDGALTVVTDTIDTFTETGVRTSSGEEIEADIIVAATGFNLKVMGGIPFEVDGEQVNWHDTVNYRGMMFTGVPNMTWVFGYFRASWTLRVDMLGDLISRLLNKMTEKGVERVEVSLRDEDRDMEILPWIGEDEFNPNYLMRDLDQLPSRGSKPEWRHNQDYWVEREQVPATDLDGAEFVYDGQRGGAKQDGNQRVA</sequence>
<protein>
    <submittedName>
        <fullName evidence="8">NAD(P)/FAD-dependent oxidoreductase</fullName>
        <ecNumber evidence="8">1.14.13.-</ecNumber>
    </submittedName>
</protein>
<dbReference type="InterPro" id="IPR051820">
    <property type="entry name" value="FAD-binding_MO"/>
</dbReference>
<accession>A0ABZ0ID58</accession>
<keyword evidence="3" id="KW-0285">Flavoprotein</keyword>
<dbReference type="InterPro" id="IPR036188">
    <property type="entry name" value="FAD/NAD-bd_sf"/>
</dbReference>
<feature type="region of interest" description="Disordered" evidence="7">
    <location>
        <begin position="491"/>
        <end position="513"/>
    </location>
</feature>